<gene>
    <name evidence="1" type="ORF">SAMN06269173_10257</name>
</gene>
<dbReference type="AlphaFoldDB" id="A0A238VZB0"/>
<dbReference type="EMBL" id="FZNS01000002">
    <property type="protein sequence ID" value="SNR39444.1"/>
    <property type="molecule type" value="Genomic_DNA"/>
</dbReference>
<sequence>MSISHSASADQLQATLRILRSEDVTQTIAKATENIDGWVHMLRASGETAYGTIAADLVKLKGYLNGTDPNPISDVLQTLAEHINSFVDDSNPRFIGTLDELSKALTSVARDLQTTRDNQEQQ</sequence>
<proteinExistence type="predicted"/>
<dbReference type="Proteomes" id="UP000198310">
    <property type="component" value="Unassembled WGS sequence"/>
</dbReference>
<name>A0A238VZB0_9BACT</name>
<evidence type="ECO:0000313" key="1">
    <source>
        <dbReference type="EMBL" id="SNR39444.1"/>
    </source>
</evidence>
<keyword evidence="2" id="KW-1185">Reference proteome</keyword>
<evidence type="ECO:0000313" key="2">
    <source>
        <dbReference type="Proteomes" id="UP000198310"/>
    </source>
</evidence>
<protein>
    <submittedName>
        <fullName evidence="1">Uncharacterized protein</fullName>
    </submittedName>
</protein>
<accession>A0A238VZB0</accession>
<dbReference type="RefSeq" id="WP_045686940.1">
    <property type="nucleotide sequence ID" value="NZ_FZNS01000002.1"/>
</dbReference>
<organism evidence="1 2">
    <name type="scientific">Hymenobacter mucosus</name>
    <dbReference type="NCBI Taxonomy" id="1411120"/>
    <lineage>
        <taxon>Bacteria</taxon>
        <taxon>Pseudomonadati</taxon>
        <taxon>Bacteroidota</taxon>
        <taxon>Cytophagia</taxon>
        <taxon>Cytophagales</taxon>
        <taxon>Hymenobacteraceae</taxon>
        <taxon>Hymenobacter</taxon>
    </lineage>
</organism>
<reference evidence="2" key="1">
    <citation type="submission" date="2017-06" db="EMBL/GenBank/DDBJ databases">
        <authorList>
            <person name="Varghese N."/>
            <person name="Submissions S."/>
        </authorList>
    </citation>
    <scope>NUCLEOTIDE SEQUENCE [LARGE SCALE GENOMIC DNA]</scope>
    <source>
        <strain evidence="2">DSM 28041</strain>
    </source>
</reference>